<dbReference type="GO" id="GO:0016787">
    <property type="term" value="F:hydrolase activity"/>
    <property type="evidence" value="ECO:0007669"/>
    <property type="project" value="UniProtKB-KW"/>
</dbReference>
<evidence type="ECO:0000313" key="5">
    <source>
        <dbReference type="Proteomes" id="UP000799770"/>
    </source>
</evidence>
<reference evidence="4" key="1">
    <citation type="journal article" date="2020" name="Stud. Mycol.">
        <title>101 Dothideomycetes genomes: a test case for predicting lifestyles and emergence of pathogens.</title>
        <authorList>
            <person name="Haridas S."/>
            <person name="Albert R."/>
            <person name="Binder M."/>
            <person name="Bloem J."/>
            <person name="Labutti K."/>
            <person name="Salamov A."/>
            <person name="Andreopoulos B."/>
            <person name="Baker S."/>
            <person name="Barry K."/>
            <person name="Bills G."/>
            <person name="Bluhm B."/>
            <person name="Cannon C."/>
            <person name="Castanera R."/>
            <person name="Culley D."/>
            <person name="Daum C."/>
            <person name="Ezra D."/>
            <person name="Gonzalez J."/>
            <person name="Henrissat B."/>
            <person name="Kuo A."/>
            <person name="Liang C."/>
            <person name="Lipzen A."/>
            <person name="Lutzoni F."/>
            <person name="Magnuson J."/>
            <person name="Mondo S."/>
            <person name="Nolan M."/>
            <person name="Ohm R."/>
            <person name="Pangilinan J."/>
            <person name="Park H.-J."/>
            <person name="Ramirez L."/>
            <person name="Alfaro M."/>
            <person name="Sun H."/>
            <person name="Tritt A."/>
            <person name="Yoshinaga Y."/>
            <person name="Zwiers L.-H."/>
            <person name="Turgeon B."/>
            <person name="Goodwin S."/>
            <person name="Spatafora J."/>
            <person name="Crous P."/>
            <person name="Grigoriev I."/>
        </authorList>
    </citation>
    <scope>NUCLEOTIDE SEQUENCE</scope>
    <source>
        <strain evidence="4">CBS 627.86</strain>
    </source>
</reference>
<dbReference type="EMBL" id="ML977345">
    <property type="protein sequence ID" value="KAF2108926.1"/>
    <property type="molecule type" value="Genomic_DNA"/>
</dbReference>
<feature type="chain" id="PRO_5025619185" evidence="2">
    <location>
        <begin position="19"/>
        <end position="367"/>
    </location>
</feature>
<evidence type="ECO:0000259" key="3">
    <source>
        <dbReference type="Pfam" id="PF12697"/>
    </source>
</evidence>
<evidence type="ECO:0000256" key="2">
    <source>
        <dbReference type="SAM" id="SignalP"/>
    </source>
</evidence>
<dbReference type="Gene3D" id="3.40.50.1820">
    <property type="entry name" value="alpha/beta hydrolase"/>
    <property type="match status" value="1"/>
</dbReference>
<evidence type="ECO:0000313" key="4">
    <source>
        <dbReference type="EMBL" id="KAF2108926.1"/>
    </source>
</evidence>
<dbReference type="PANTHER" id="PTHR42886:SF29">
    <property type="entry name" value="PUMMELIG, ISOFORM A"/>
    <property type="match status" value="1"/>
</dbReference>
<proteinExistence type="inferred from homology"/>
<feature type="signal peptide" evidence="2">
    <location>
        <begin position="1"/>
        <end position="18"/>
    </location>
</feature>
<sequence length="367" mass="40222">MLFGSLILLLTAVGAISAYSSHSSCRDVQIPVTVSVPRFIINTTVEDNWDAVALSFNLTRRDSGQSSDPLPIVGKTSQSVRSEYKVGVTLCGDERRPVLVLTHGIIESKKYWQPSFKGAERYNFVDAALAAGYSVLNYDRIGVGSSSKIDALRDAQFQVETAVLNSLIAYARQSMKATKVALVGHSYGSYLSGAAANQTAVDAVVLTGFSGYFDNFAPFIAGASFRVAKLKNPSRWGHLEPGYLTSSDLYAETYGYFAEPYFEHRVAEWSYEHQAEPFAIGELPTLLASFDNFNNISAPVLVIQGQFDLPPCGGNCLGQLERTKTVFQKARIIETVDDLPAGHNLNLHACAPQAFRKIFDFLTIQMR</sequence>
<keyword evidence="4" id="KW-0378">Hydrolase</keyword>
<dbReference type="InterPro" id="IPR000073">
    <property type="entry name" value="AB_hydrolase_1"/>
</dbReference>
<keyword evidence="5" id="KW-1185">Reference proteome</keyword>
<dbReference type="OrthoDB" id="190201at2759"/>
<comment type="similarity">
    <text evidence="1">Belongs to the peptidase S33 family. ABHD4/ABHD5 subfamily.</text>
</comment>
<dbReference type="AlphaFoldDB" id="A0A6A5YP60"/>
<feature type="domain" description="AB hydrolase-1" evidence="3">
    <location>
        <begin position="99"/>
        <end position="348"/>
    </location>
</feature>
<keyword evidence="2" id="KW-0732">Signal</keyword>
<dbReference type="InterPro" id="IPR029058">
    <property type="entry name" value="AB_hydrolase_fold"/>
</dbReference>
<evidence type="ECO:0000256" key="1">
    <source>
        <dbReference type="ARBA" id="ARBA00038097"/>
    </source>
</evidence>
<organism evidence="4 5">
    <name type="scientific">Lophiotrema nucula</name>
    <dbReference type="NCBI Taxonomy" id="690887"/>
    <lineage>
        <taxon>Eukaryota</taxon>
        <taxon>Fungi</taxon>
        <taxon>Dikarya</taxon>
        <taxon>Ascomycota</taxon>
        <taxon>Pezizomycotina</taxon>
        <taxon>Dothideomycetes</taxon>
        <taxon>Pleosporomycetidae</taxon>
        <taxon>Pleosporales</taxon>
        <taxon>Lophiotremataceae</taxon>
        <taxon>Lophiotrema</taxon>
    </lineage>
</organism>
<protein>
    <submittedName>
        <fullName evidence="4">Alpha/Beta hydrolase protein</fullName>
    </submittedName>
</protein>
<dbReference type="Proteomes" id="UP000799770">
    <property type="component" value="Unassembled WGS sequence"/>
</dbReference>
<accession>A0A6A5YP60</accession>
<dbReference type="Pfam" id="PF12697">
    <property type="entry name" value="Abhydrolase_6"/>
    <property type="match status" value="1"/>
</dbReference>
<dbReference type="PANTHER" id="PTHR42886">
    <property type="entry name" value="RE40534P-RELATED"/>
    <property type="match status" value="1"/>
</dbReference>
<name>A0A6A5YP60_9PLEO</name>
<gene>
    <name evidence="4" type="ORF">BDV96DRAFT_616173</name>
</gene>
<dbReference type="SUPFAM" id="SSF53474">
    <property type="entry name" value="alpha/beta-Hydrolases"/>
    <property type="match status" value="1"/>
</dbReference>